<evidence type="ECO:0000256" key="2">
    <source>
        <dbReference type="ARBA" id="ARBA00022694"/>
    </source>
</evidence>
<keyword evidence="5" id="KW-0175">Coiled coil</keyword>
<dbReference type="GO" id="GO:0016879">
    <property type="term" value="F:ligase activity, forming carbon-nitrogen bonds"/>
    <property type="evidence" value="ECO:0007669"/>
    <property type="project" value="InterPro"/>
</dbReference>
<feature type="coiled-coil region" evidence="5">
    <location>
        <begin position="97"/>
        <end position="155"/>
    </location>
</feature>
<dbReference type="AlphaFoldDB" id="A0AAD5UB89"/>
<dbReference type="EMBL" id="JADGJW010000017">
    <property type="protein sequence ID" value="KAJ3227409.1"/>
    <property type="molecule type" value="Genomic_DNA"/>
</dbReference>
<comment type="caution">
    <text evidence="7">The sequence shown here is derived from an EMBL/GenBank/DDBJ whole genome shotgun (WGS) entry which is preliminary data.</text>
</comment>
<keyword evidence="8" id="KW-1185">Reference proteome</keyword>
<evidence type="ECO:0000256" key="1">
    <source>
        <dbReference type="ARBA" id="ARBA00022598"/>
    </source>
</evidence>
<dbReference type="Gene3D" id="3.40.50.620">
    <property type="entry name" value="HUPs"/>
    <property type="match status" value="1"/>
</dbReference>
<name>A0AAD5UB89_9FUNG</name>
<dbReference type="InterPro" id="IPR011063">
    <property type="entry name" value="TilS/TtcA_N"/>
</dbReference>
<evidence type="ECO:0000256" key="4">
    <source>
        <dbReference type="ARBA" id="ARBA00022840"/>
    </source>
</evidence>
<keyword evidence="2" id="KW-0819">tRNA processing</keyword>
<dbReference type="GO" id="GO:0005524">
    <property type="term" value="F:ATP binding"/>
    <property type="evidence" value="ECO:0007669"/>
    <property type="project" value="UniProtKB-KW"/>
</dbReference>
<dbReference type="GO" id="GO:0008033">
    <property type="term" value="P:tRNA processing"/>
    <property type="evidence" value="ECO:0007669"/>
    <property type="project" value="UniProtKB-KW"/>
</dbReference>
<evidence type="ECO:0000256" key="3">
    <source>
        <dbReference type="ARBA" id="ARBA00022741"/>
    </source>
</evidence>
<evidence type="ECO:0000259" key="6">
    <source>
        <dbReference type="Pfam" id="PF01171"/>
    </source>
</evidence>
<accession>A0AAD5UB89</accession>
<keyword evidence="3" id="KW-0547">Nucleotide-binding</keyword>
<gene>
    <name evidence="7" type="ORF">HK099_002160</name>
</gene>
<dbReference type="PANTHER" id="PTHR43033:SF1">
    <property type="entry name" value="TRNA(ILE)-LYSIDINE SYNTHASE-RELATED"/>
    <property type="match status" value="1"/>
</dbReference>
<evidence type="ECO:0000313" key="8">
    <source>
        <dbReference type="Proteomes" id="UP001211065"/>
    </source>
</evidence>
<protein>
    <recommendedName>
        <fullName evidence="6">tRNA(Ile)-lysidine/2-thiocytidine synthase N-terminal domain-containing protein</fullName>
    </recommendedName>
</protein>
<dbReference type="InterPro" id="IPR014729">
    <property type="entry name" value="Rossmann-like_a/b/a_fold"/>
</dbReference>
<dbReference type="SUPFAM" id="SSF52402">
    <property type="entry name" value="Adenine nucleotide alpha hydrolases-like"/>
    <property type="match status" value="1"/>
</dbReference>
<evidence type="ECO:0000313" key="7">
    <source>
        <dbReference type="EMBL" id="KAJ3227409.1"/>
    </source>
</evidence>
<dbReference type="InterPro" id="IPR012094">
    <property type="entry name" value="tRNA_Ile_lys_synt"/>
</dbReference>
<dbReference type="Proteomes" id="UP001211065">
    <property type="component" value="Unassembled WGS sequence"/>
</dbReference>
<organism evidence="7 8">
    <name type="scientific">Clydaea vesicula</name>
    <dbReference type="NCBI Taxonomy" id="447962"/>
    <lineage>
        <taxon>Eukaryota</taxon>
        <taxon>Fungi</taxon>
        <taxon>Fungi incertae sedis</taxon>
        <taxon>Chytridiomycota</taxon>
        <taxon>Chytridiomycota incertae sedis</taxon>
        <taxon>Chytridiomycetes</taxon>
        <taxon>Lobulomycetales</taxon>
        <taxon>Lobulomycetaceae</taxon>
        <taxon>Clydaea</taxon>
    </lineage>
</organism>
<sequence>MTDIKEKKFQKFQRLTYLISSSEEFTSFSNDSNNEKYLTYFKNCNYLQRENILNSLEQLEIEKNKTDQKLREFESPAHILKDANAILEHKKKEGVDMNVLQSKLKLIEKDNVAVKEEEVAVGRKLVAKKEEYQHLKDLETKIKNHRYDTKNLLKNILERLNICTKSEKIAVAVGGSKASFALCLLLKDLIGKDKFNAFVIDANIDERSSKIFTSTINSLAELDISYKILPINHTNQKAMNKIQCSDALKKKSFLSNFSTERNALLARMCEKEDITSLFFCQTLEDQLVSSIGRFFKGSGVYGLAGYKSVEKELNTAEFGSKFVKVVRPLLHIPQVKVDEIITFNNVNRCDLAPLKSPAISNIFFKVLETKLQNNELSDFFEKKSLVEDENPLSKKALSDFVLSMSLHKKYMTSNVKGIIEKNLKLTPEMGSCFLKIDASPNNYKTHWISNPFLGNKVLDYVVHWTDRFDKKRSPLSNVNEARLQIVREVNFDTHTITPTKKPRLVSLSRTIFHPPRSSNTGRFNWLVFTEPFKQKDIKDLNYKVKFNEINLWDKRFYLIIKNKMLETNNNKISSILYPHFNKFEFDQCDVFVKPFLQDDLQQIISVLKRLKKNEETSKIYSRLSHYARISPPQARGGLPCFYFHNTKTKAANEMQRIIIGIPSLKLNFFKDVFHLNLSYKKMSTFNRESLEKGYDSLF</sequence>
<evidence type="ECO:0000256" key="5">
    <source>
        <dbReference type="SAM" id="Coils"/>
    </source>
</evidence>
<dbReference type="Pfam" id="PF01171">
    <property type="entry name" value="ATP_bind_3"/>
    <property type="match status" value="1"/>
</dbReference>
<proteinExistence type="predicted"/>
<feature type="domain" description="tRNA(Ile)-lysidine/2-thiocytidine synthase N-terminal" evidence="6">
    <location>
        <begin position="168"/>
        <end position="346"/>
    </location>
</feature>
<reference evidence="7" key="1">
    <citation type="submission" date="2020-05" db="EMBL/GenBank/DDBJ databases">
        <title>Phylogenomic resolution of chytrid fungi.</title>
        <authorList>
            <person name="Stajich J.E."/>
            <person name="Amses K."/>
            <person name="Simmons R."/>
            <person name="Seto K."/>
            <person name="Myers J."/>
            <person name="Bonds A."/>
            <person name="Quandt C.A."/>
            <person name="Barry K."/>
            <person name="Liu P."/>
            <person name="Grigoriev I."/>
            <person name="Longcore J.E."/>
            <person name="James T.Y."/>
        </authorList>
    </citation>
    <scope>NUCLEOTIDE SEQUENCE</scope>
    <source>
        <strain evidence="7">JEL0476</strain>
    </source>
</reference>
<keyword evidence="1" id="KW-0436">Ligase</keyword>
<keyword evidence="4" id="KW-0067">ATP-binding</keyword>
<dbReference type="PANTHER" id="PTHR43033">
    <property type="entry name" value="TRNA(ILE)-LYSIDINE SYNTHASE-RELATED"/>
    <property type="match status" value="1"/>
</dbReference>